<keyword evidence="3" id="KW-0576">Peroxisome</keyword>
<evidence type="ECO:0000256" key="1">
    <source>
        <dbReference type="ARBA" id="ARBA00022593"/>
    </source>
</evidence>
<dbReference type="AlphaFoldDB" id="A0A0N0BFV0"/>
<dbReference type="PANTHER" id="PTHR12652">
    <property type="entry name" value="PEROXISOMAL BIOGENESIS FACTOR 11"/>
    <property type="match status" value="1"/>
</dbReference>
<dbReference type="Proteomes" id="UP000053105">
    <property type="component" value="Unassembled WGS sequence"/>
</dbReference>
<protein>
    <submittedName>
        <fullName evidence="6">Peroxisomal membrane protein 11B</fullName>
    </submittedName>
</protein>
<evidence type="ECO:0000256" key="3">
    <source>
        <dbReference type="ARBA" id="ARBA00023140"/>
    </source>
</evidence>
<dbReference type="GO" id="GO:0016559">
    <property type="term" value="P:peroxisome fission"/>
    <property type="evidence" value="ECO:0007669"/>
    <property type="project" value="InterPro"/>
</dbReference>
<dbReference type="InterPro" id="IPR008733">
    <property type="entry name" value="PEX11"/>
</dbReference>
<gene>
    <name evidence="6" type="ORF">WN51_13932</name>
</gene>
<evidence type="ECO:0000313" key="6">
    <source>
        <dbReference type="EMBL" id="KOX73854.1"/>
    </source>
</evidence>
<evidence type="ECO:0000256" key="5">
    <source>
        <dbReference type="SAM" id="Phobius"/>
    </source>
</evidence>
<name>A0A0N0BFV0_9HYME</name>
<comment type="subcellular location">
    <subcellularLocation>
        <location evidence="4">Peroxisome membrane</location>
    </subcellularLocation>
</comment>
<evidence type="ECO:0000256" key="2">
    <source>
        <dbReference type="ARBA" id="ARBA00023136"/>
    </source>
</evidence>
<feature type="transmembrane region" description="Helical" evidence="5">
    <location>
        <begin position="207"/>
        <end position="227"/>
    </location>
</feature>
<reference evidence="6 7" key="1">
    <citation type="submission" date="2015-07" db="EMBL/GenBank/DDBJ databases">
        <title>The genome of Melipona quadrifasciata.</title>
        <authorList>
            <person name="Pan H."/>
            <person name="Kapheim K."/>
        </authorList>
    </citation>
    <scope>NUCLEOTIDE SEQUENCE [LARGE SCALE GENOMIC DNA]</scope>
    <source>
        <strain evidence="6">0111107301</strain>
        <tissue evidence="6">Whole body</tissue>
    </source>
</reference>
<dbReference type="OrthoDB" id="411017at2759"/>
<evidence type="ECO:0000313" key="7">
    <source>
        <dbReference type="Proteomes" id="UP000053105"/>
    </source>
</evidence>
<evidence type="ECO:0000256" key="4">
    <source>
        <dbReference type="ARBA" id="ARBA00046271"/>
    </source>
</evidence>
<keyword evidence="7" id="KW-1185">Reference proteome</keyword>
<keyword evidence="2 5" id="KW-0472">Membrane</keyword>
<dbReference type="Pfam" id="PF05648">
    <property type="entry name" value="PEX11"/>
    <property type="match status" value="1"/>
</dbReference>
<dbReference type="GO" id="GO:0005778">
    <property type="term" value="C:peroxisomal membrane"/>
    <property type="evidence" value="ECO:0007669"/>
    <property type="project" value="UniProtKB-SubCell"/>
</dbReference>
<dbReference type="PANTHER" id="PTHR12652:SF50">
    <property type="entry name" value="PEROXIN 11"/>
    <property type="match status" value="1"/>
</dbReference>
<accession>A0A0N0BFV0</accession>
<sequence length="232" mass="27046">MDIVIKLNEQTVGRDRIIRLLQYGSRAYWYYGQNIRSTQHSAEVLRSLEYTFSSFRKLLRLGRCLDSLYFALKIMKYPDVTIRVSLTLSKIANALFLLADHIIWIGRVGLCKVNIEKWSKISNKYWLMSIIMNLIRDIYEIMKILEHEGKDVLMRTPKFSPYLWKQYKLLRYLKSHGDIVMDTIKNGCDLWIPLTALGFTKFTPGTIGVLGMVSSIVSLYTLIYPLYKITPA</sequence>
<proteinExistence type="predicted"/>
<dbReference type="STRING" id="166423.A0A0N0BFV0"/>
<organism evidence="6 7">
    <name type="scientific">Melipona quadrifasciata</name>
    <dbReference type="NCBI Taxonomy" id="166423"/>
    <lineage>
        <taxon>Eukaryota</taxon>
        <taxon>Metazoa</taxon>
        <taxon>Ecdysozoa</taxon>
        <taxon>Arthropoda</taxon>
        <taxon>Hexapoda</taxon>
        <taxon>Insecta</taxon>
        <taxon>Pterygota</taxon>
        <taxon>Neoptera</taxon>
        <taxon>Endopterygota</taxon>
        <taxon>Hymenoptera</taxon>
        <taxon>Apocrita</taxon>
        <taxon>Aculeata</taxon>
        <taxon>Apoidea</taxon>
        <taxon>Anthophila</taxon>
        <taxon>Apidae</taxon>
        <taxon>Melipona</taxon>
    </lineage>
</organism>
<keyword evidence="5" id="KW-1133">Transmembrane helix</keyword>
<keyword evidence="5" id="KW-0812">Transmembrane</keyword>
<dbReference type="EMBL" id="KQ435794">
    <property type="protein sequence ID" value="KOX73854.1"/>
    <property type="molecule type" value="Genomic_DNA"/>
</dbReference>
<keyword evidence="1" id="KW-0962">Peroxisome biogenesis</keyword>